<dbReference type="EMBL" id="PFAM01000006">
    <property type="protein sequence ID" value="PIT96351.1"/>
    <property type="molecule type" value="Genomic_DNA"/>
</dbReference>
<dbReference type="AlphaFoldDB" id="A0A2M6WUF7"/>
<accession>A0A2M6WUF7</accession>
<sequence length="85" mass="9324">MIAKEDYQPALVLFGKLSVWIGLPAVIALFAGNWLDERLNTAPWGLLSVTMLAFVISMFGLVKEAMASLKNIKTPSAKDSELKKD</sequence>
<keyword evidence="1" id="KW-0472">Membrane</keyword>
<feature type="transmembrane region" description="Helical" evidence="1">
    <location>
        <begin position="12"/>
        <end position="35"/>
    </location>
</feature>
<name>A0A2M6WUF7_9BACT</name>
<evidence type="ECO:0000313" key="3">
    <source>
        <dbReference type="Proteomes" id="UP000228533"/>
    </source>
</evidence>
<evidence type="ECO:0000313" key="2">
    <source>
        <dbReference type="EMBL" id="PIT96351.1"/>
    </source>
</evidence>
<evidence type="ECO:0008006" key="4">
    <source>
        <dbReference type="Google" id="ProtNLM"/>
    </source>
</evidence>
<comment type="caution">
    <text evidence="2">The sequence shown here is derived from an EMBL/GenBank/DDBJ whole genome shotgun (WGS) entry which is preliminary data.</text>
</comment>
<keyword evidence="1" id="KW-0812">Transmembrane</keyword>
<reference evidence="3" key="1">
    <citation type="submission" date="2017-09" db="EMBL/GenBank/DDBJ databases">
        <title>Depth-based differentiation of microbial function through sediment-hosted aquifers and enrichment of novel symbionts in the deep terrestrial subsurface.</title>
        <authorList>
            <person name="Probst A.J."/>
            <person name="Ladd B."/>
            <person name="Jarett J.K."/>
            <person name="Geller-Mcgrath D.E."/>
            <person name="Sieber C.M.K."/>
            <person name="Emerson J.B."/>
            <person name="Anantharaman K."/>
            <person name="Thomas B.C."/>
            <person name="Malmstrom R."/>
            <person name="Stieglmeier M."/>
            <person name="Klingl A."/>
            <person name="Woyke T."/>
            <person name="Ryan C.M."/>
            <person name="Banfield J.F."/>
        </authorList>
    </citation>
    <scope>NUCLEOTIDE SEQUENCE [LARGE SCALE GENOMIC DNA]</scope>
</reference>
<feature type="transmembrane region" description="Helical" evidence="1">
    <location>
        <begin position="41"/>
        <end position="62"/>
    </location>
</feature>
<organism evidence="2 3">
    <name type="scientific">Candidatus Falkowbacteria bacterium CG10_big_fil_rev_8_21_14_0_10_37_14</name>
    <dbReference type="NCBI Taxonomy" id="1974561"/>
    <lineage>
        <taxon>Bacteria</taxon>
        <taxon>Candidatus Falkowiibacteriota</taxon>
    </lineage>
</organism>
<proteinExistence type="predicted"/>
<dbReference type="InterPro" id="IPR032820">
    <property type="entry name" value="ATPase_put"/>
</dbReference>
<dbReference type="Proteomes" id="UP000228533">
    <property type="component" value="Unassembled WGS sequence"/>
</dbReference>
<keyword evidence="1" id="KW-1133">Transmembrane helix</keyword>
<gene>
    <name evidence="2" type="ORF">COT94_00755</name>
</gene>
<protein>
    <recommendedName>
        <fullName evidence="4">AtpZ/AtpI family protein</fullName>
    </recommendedName>
</protein>
<evidence type="ECO:0000256" key="1">
    <source>
        <dbReference type="SAM" id="Phobius"/>
    </source>
</evidence>
<dbReference type="Pfam" id="PF09527">
    <property type="entry name" value="ATPase_gene1"/>
    <property type="match status" value="1"/>
</dbReference>